<sequence>MSEKHFDEYEHFNYDQEKYMHGRSGKQRTKKEAEQHTSRFDPSGNVRKVVQVMQNSEQNARQRTISSGKESEKKRKDEEEQSSDHKRCGHWITEIIVKSCREFDVKTEEQA</sequence>
<dbReference type="InterPro" id="IPR018792">
    <property type="entry name" value="NUPR1-like"/>
</dbReference>
<dbReference type="GO" id="GO:0006357">
    <property type="term" value="P:regulation of transcription by RNA polymerase II"/>
    <property type="evidence" value="ECO:0007669"/>
    <property type="project" value="TreeGrafter"/>
</dbReference>
<proteinExistence type="predicted"/>
<dbReference type="EMBL" id="CAJPEX010002578">
    <property type="protein sequence ID" value="CAG0921199.1"/>
    <property type="molecule type" value="Genomic_DNA"/>
</dbReference>
<feature type="compositionally biased region" description="Basic and acidic residues" evidence="1">
    <location>
        <begin position="1"/>
        <end position="20"/>
    </location>
</feature>
<dbReference type="GO" id="GO:0008285">
    <property type="term" value="P:negative regulation of cell population proliferation"/>
    <property type="evidence" value="ECO:0007669"/>
    <property type="project" value="TreeGrafter"/>
</dbReference>
<dbReference type="PANTHER" id="PTHR17149:SF4">
    <property type="entry name" value="RH17958P"/>
    <property type="match status" value="1"/>
</dbReference>
<accession>A0A7R9GHW1</accession>
<feature type="compositionally biased region" description="Basic and acidic residues" evidence="1">
    <location>
        <begin position="69"/>
        <end position="86"/>
    </location>
</feature>
<dbReference type="AlphaFoldDB" id="A0A7R9GHW1"/>
<dbReference type="Pfam" id="PF10195">
    <property type="entry name" value="Phospho_p8"/>
    <property type="match status" value="1"/>
</dbReference>
<evidence type="ECO:0000313" key="3">
    <source>
        <dbReference type="Proteomes" id="UP000678499"/>
    </source>
</evidence>
<evidence type="ECO:0008006" key="4">
    <source>
        <dbReference type="Google" id="ProtNLM"/>
    </source>
</evidence>
<dbReference type="OrthoDB" id="10030453at2759"/>
<dbReference type="EMBL" id="OA884615">
    <property type="protein sequence ID" value="CAD7281047.1"/>
    <property type="molecule type" value="Genomic_DNA"/>
</dbReference>
<dbReference type="GO" id="GO:0045786">
    <property type="term" value="P:negative regulation of cell cycle"/>
    <property type="evidence" value="ECO:0007669"/>
    <property type="project" value="TreeGrafter"/>
</dbReference>
<feature type="compositionally biased region" description="Polar residues" evidence="1">
    <location>
        <begin position="52"/>
        <end position="65"/>
    </location>
</feature>
<dbReference type="GO" id="GO:0005634">
    <property type="term" value="C:nucleus"/>
    <property type="evidence" value="ECO:0007669"/>
    <property type="project" value="TreeGrafter"/>
</dbReference>
<gene>
    <name evidence="2" type="ORF">NMOB1V02_LOCUS8701</name>
</gene>
<dbReference type="Proteomes" id="UP000678499">
    <property type="component" value="Unassembled WGS sequence"/>
</dbReference>
<protein>
    <recommendedName>
        <fullName evidence="4">Nuclear protein 1</fullName>
    </recommendedName>
</protein>
<feature type="compositionally biased region" description="Basic and acidic residues" evidence="1">
    <location>
        <begin position="30"/>
        <end position="39"/>
    </location>
</feature>
<feature type="region of interest" description="Disordered" evidence="1">
    <location>
        <begin position="1"/>
        <end position="88"/>
    </location>
</feature>
<dbReference type="PANTHER" id="PTHR17149">
    <property type="entry name" value="NUCLEAR PROTEIN 1 AND 2"/>
    <property type="match status" value="1"/>
</dbReference>
<evidence type="ECO:0000256" key="1">
    <source>
        <dbReference type="SAM" id="MobiDB-lite"/>
    </source>
</evidence>
<evidence type="ECO:0000313" key="2">
    <source>
        <dbReference type="EMBL" id="CAD7281047.1"/>
    </source>
</evidence>
<keyword evidence="3" id="KW-1185">Reference proteome</keyword>
<organism evidence="2">
    <name type="scientific">Notodromas monacha</name>
    <dbReference type="NCBI Taxonomy" id="399045"/>
    <lineage>
        <taxon>Eukaryota</taxon>
        <taxon>Metazoa</taxon>
        <taxon>Ecdysozoa</taxon>
        <taxon>Arthropoda</taxon>
        <taxon>Crustacea</taxon>
        <taxon>Oligostraca</taxon>
        <taxon>Ostracoda</taxon>
        <taxon>Podocopa</taxon>
        <taxon>Podocopida</taxon>
        <taxon>Cypridocopina</taxon>
        <taxon>Cypridoidea</taxon>
        <taxon>Cyprididae</taxon>
        <taxon>Notodromas</taxon>
    </lineage>
</organism>
<reference evidence="2" key="1">
    <citation type="submission" date="2020-11" db="EMBL/GenBank/DDBJ databases">
        <authorList>
            <person name="Tran Van P."/>
        </authorList>
    </citation>
    <scope>NUCLEOTIDE SEQUENCE</scope>
</reference>
<name>A0A7R9GHW1_9CRUS</name>